<accession>A0ACB8QY69</accession>
<dbReference type="EMBL" id="MU273468">
    <property type="protein sequence ID" value="KAI0036748.1"/>
    <property type="molecule type" value="Genomic_DNA"/>
</dbReference>
<comment type="caution">
    <text evidence="1">The sequence shown here is derived from an EMBL/GenBank/DDBJ whole genome shotgun (WGS) entry which is preliminary data.</text>
</comment>
<reference evidence="1" key="1">
    <citation type="submission" date="2021-02" db="EMBL/GenBank/DDBJ databases">
        <authorList>
            <consortium name="DOE Joint Genome Institute"/>
            <person name="Ahrendt S."/>
            <person name="Looney B.P."/>
            <person name="Miyauchi S."/>
            <person name="Morin E."/>
            <person name="Drula E."/>
            <person name="Courty P.E."/>
            <person name="Chicoki N."/>
            <person name="Fauchery L."/>
            <person name="Kohler A."/>
            <person name="Kuo A."/>
            <person name="Labutti K."/>
            <person name="Pangilinan J."/>
            <person name="Lipzen A."/>
            <person name="Riley R."/>
            <person name="Andreopoulos W."/>
            <person name="He G."/>
            <person name="Johnson J."/>
            <person name="Barry K.W."/>
            <person name="Grigoriev I.V."/>
            <person name="Nagy L."/>
            <person name="Hibbett D."/>
            <person name="Henrissat B."/>
            <person name="Matheny P.B."/>
            <person name="Labbe J."/>
            <person name="Martin F."/>
        </authorList>
    </citation>
    <scope>NUCLEOTIDE SEQUENCE</scope>
    <source>
        <strain evidence="1">EC-137</strain>
    </source>
</reference>
<name>A0ACB8QY69_9AGAM</name>
<protein>
    <submittedName>
        <fullName evidence="1">Carbohydrate esterase family 4 protein</fullName>
    </submittedName>
</protein>
<dbReference type="Proteomes" id="UP000814128">
    <property type="component" value="Unassembled WGS sequence"/>
</dbReference>
<proteinExistence type="predicted"/>
<evidence type="ECO:0000313" key="2">
    <source>
        <dbReference type="Proteomes" id="UP000814128"/>
    </source>
</evidence>
<keyword evidence="2" id="KW-1185">Reference proteome</keyword>
<sequence>DAPNGTVGISFDDGPLPPSDGLYQFLQQNNIPSTHFYIGTNILQYPNEFLFAFQTLRSDIAVHTWTHPFMTTLSNEAVVAELGWTMQLIYNSTGGLLPRYWRPPYGDSDARVTAIAKEVFGLTTVVWNQDTADWSLGSSGGTTQTAINSNFDKWLSGSKSPGLIILEHELMNTTVQAFKTNYPKFAQHGW</sequence>
<gene>
    <name evidence="1" type="ORF">K488DRAFT_22929</name>
</gene>
<feature type="non-terminal residue" evidence="1">
    <location>
        <position position="190"/>
    </location>
</feature>
<evidence type="ECO:0000313" key="1">
    <source>
        <dbReference type="EMBL" id="KAI0036748.1"/>
    </source>
</evidence>
<feature type="non-terminal residue" evidence="1">
    <location>
        <position position="1"/>
    </location>
</feature>
<organism evidence="1 2">
    <name type="scientific">Vararia minispora EC-137</name>
    <dbReference type="NCBI Taxonomy" id="1314806"/>
    <lineage>
        <taxon>Eukaryota</taxon>
        <taxon>Fungi</taxon>
        <taxon>Dikarya</taxon>
        <taxon>Basidiomycota</taxon>
        <taxon>Agaricomycotina</taxon>
        <taxon>Agaricomycetes</taxon>
        <taxon>Russulales</taxon>
        <taxon>Lachnocladiaceae</taxon>
        <taxon>Vararia</taxon>
    </lineage>
</organism>
<reference evidence="1" key="2">
    <citation type="journal article" date="2022" name="New Phytol.">
        <title>Evolutionary transition to the ectomycorrhizal habit in the genomes of a hyperdiverse lineage of mushroom-forming fungi.</title>
        <authorList>
            <person name="Looney B."/>
            <person name="Miyauchi S."/>
            <person name="Morin E."/>
            <person name="Drula E."/>
            <person name="Courty P.E."/>
            <person name="Kohler A."/>
            <person name="Kuo A."/>
            <person name="LaButti K."/>
            <person name="Pangilinan J."/>
            <person name="Lipzen A."/>
            <person name="Riley R."/>
            <person name="Andreopoulos W."/>
            <person name="He G."/>
            <person name="Johnson J."/>
            <person name="Nolan M."/>
            <person name="Tritt A."/>
            <person name="Barry K.W."/>
            <person name="Grigoriev I.V."/>
            <person name="Nagy L.G."/>
            <person name="Hibbett D."/>
            <person name="Henrissat B."/>
            <person name="Matheny P.B."/>
            <person name="Labbe J."/>
            <person name="Martin F.M."/>
        </authorList>
    </citation>
    <scope>NUCLEOTIDE SEQUENCE</scope>
    <source>
        <strain evidence="1">EC-137</strain>
    </source>
</reference>